<protein>
    <recommendedName>
        <fullName evidence="3">MarR family transcriptional regulator</fullName>
    </recommendedName>
</protein>
<organism evidence="1 2">
    <name type="scientific">Microbacterium awajiense</name>
    <dbReference type="NCBI Taxonomy" id="415214"/>
    <lineage>
        <taxon>Bacteria</taxon>
        <taxon>Bacillati</taxon>
        <taxon>Actinomycetota</taxon>
        <taxon>Actinomycetes</taxon>
        <taxon>Micrococcales</taxon>
        <taxon>Microbacteriaceae</taxon>
        <taxon>Microbacterium</taxon>
    </lineage>
</organism>
<dbReference type="InterPro" id="IPR036390">
    <property type="entry name" value="WH_DNA-bd_sf"/>
</dbReference>
<dbReference type="Gene3D" id="1.10.10.10">
    <property type="entry name" value="Winged helix-like DNA-binding domain superfamily/Winged helix DNA-binding domain"/>
    <property type="match status" value="1"/>
</dbReference>
<keyword evidence="2" id="KW-1185">Reference proteome</keyword>
<dbReference type="SUPFAM" id="SSF46785">
    <property type="entry name" value="Winged helix' DNA-binding domain"/>
    <property type="match status" value="1"/>
</dbReference>
<dbReference type="Proteomes" id="UP001501697">
    <property type="component" value="Unassembled WGS sequence"/>
</dbReference>
<dbReference type="RefSeq" id="WP_344738509.1">
    <property type="nucleotide sequence ID" value="NZ_BAAAYU010000005.1"/>
</dbReference>
<proteinExistence type="predicted"/>
<accession>A0ABP7ARB8</accession>
<comment type="caution">
    <text evidence="1">The sequence shown here is derived from an EMBL/GenBank/DDBJ whole genome shotgun (WGS) entry which is preliminary data.</text>
</comment>
<evidence type="ECO:0000313" key="1">
    <source>
        <dbReference type="EMBL" id="GAA3638288.1"/>
    </source>
</evidence>
<evidence type="ECO:0008006" key="3">
    <source>
        <dbReference type="Google" id="ProtNLM"/>
    </source>
</evidence>
<sequence length="213" mass="23259">MDNDTQDPTTSPDASHRRLGGLLRSVDHLLSHAFAEALAGEGVDRRDWMLLNVLSGEHSGHGEQADRVAAFAQRKGKRMRALADRGWVAREADGTWTLTDAGRAERDRLGGIVDGIRSRVADAVPPDEYATMVASLEAIARELGGDDASPWTRPTGRGIRHGGNRHHGFGPGHGFAPGHGPHHGHRHGHRTDRRVERAFERGFDSGFRRGRDA</sequence>
<dbReference type="InterPro" id="IPR036388">
    <property type="entry name" value="WH-like_DNA-bd_sf"/>
</dbReference>
<evidence type="ECO:0000313" key="2">
    <source>
        <dbReference type="Proteomes" id="UP001501697"/>
    </source>
</evidence>
<dbReference type="EMBL" id="BAAAYU010000005">
    <property type="protein sequence ID" value="GAA3638288.1"/>
    <property type="molecule type" value="Genomic_DNA"/>
</dbReference>
<reference evidence="2" key="1">
    <citation type="journal article" date="2019" name="Int. J. Syst. Evol. Microbiol.">
        <title>The Global Catalogue of Microorganisms (GCM) 10K type strain sequencing project: providing services to taxonomists for standard genome sequencing and annotation.</title>
        <authorList>
            <consortium name="The Broad Institute Genomics Platform"/>
            <consortium name="The Broad Institute Genome Sequencing Center for Infectious Disease"/>
            <person name="Wu L."/>
            <person name="Ma J."/>
        </authorList>
    </citation>
    <scope>NUCLEOTIDE SEQUENCE [LARGE SCALE GENOMIC DNA]</scope>
    <source>
        <strain evidence="2">JCM 16544</strain>
    </source>
</reference>
<gene>
    <name evidence="1" type="ORF">GCM10022200_22100</name>
</gene>
<name>A0ABP7ARB8_9MICO</name>